<feature type="transmembrane region" description="Helical" evidence="2">
    <location>
        <begin position="141"/>
        <end position="160"/>
    </location>
</feature>
<keyword evidence="2" id="KW-0812">Transmembrane</keyword>
<accession>A0A977IEY8</accession>
<dbReference type="EMBL" id="CP103305">
    <property type="protein sequence ID" value="UVS69794.1"/>
    <property type="molecule type" value="Genomic_DNA"/>
</dbReference>
<sequence>MTTTASEGFPKEAWAADEGEQGGGRGGGGAVKALGWAAVGAGALGTGSLVAYKMSRKAMLAIAGSGGGITRSLTMAYKPALNFHMAMNLIGYCAGMAHGIMLSRAADGISISLALVMTVLVASGVLMRLTSSRMRLFNIQLHGQVFLVALLVLLVVLHIATADD</sequence>
<reference evidence="3" key="1">
    <citation type="submission" date="2022-08" db="EMBL/GenBank/DDBJ databases">
        <title>Dynamic responses of ammonia-oxidizing microbial communities induced by reactive oxygen species (ROS) in fluctuating redox aquifers.</title>
        <authorList>
            <person name="Wang P."/>
            <person name="Wang H."/>
        </authorList>
    </citation>
    <scope>NUCLEOTIDE SEQUENCE</scope>
    <source>
        <strain evidence="3">PLX03</strain>
    </source>
</reference>
<keyword evidence="2" id="KW-1133">Transmembrane helix</keyword>
<feature type="transmembrane region" description="Helical" evidence="2">
    <location>
        <begin position="33"/>
        <end position="52"/>
    </location>
</feature>
<dbReference type="AlphaFoldDB" id="A0A977IEY8"/>
<dbReference type="Proteomes" id="UP001059771">
    <property type="component" value="Chromosome"/>
</dbReference>
<evidence type="ECO:0000256" key="1">
    <source>
        <dbReference type="SAM" id="MobiDB-lite"/>
    </source>
</evidence>
<evidence type="ECO:0000256" key="2">
    <source>
        <dbReference type="SAM" id="Phobius"/>
    </source>
</evidence>
<dbReference type="GeneID" id="74685835"/>
<protein>
    <submittedName>
        <fullName evidence="3">Uncharacterized protein</fullName>
    </submittedName>
</protein>
<feature type="region of interest" description="Disordered" evidence="1">
    <location>
        <begin position="1"/>
        <end position="26"/>
    </location>
</feature>
<evidence type="ECO:0000313" key="3">
    <source>
        <dbReference type="EMBL" id="UVS69794.1"/>
    </source>
</evidence>
<gene>
    <name evidence="3" type="ORF">NWT39_03160</name>
</gene>
<keyword evidence="2" id="KW-0472">Membrane</keyword>
<dbReference type="RefSeq" id="WP_258914157.1">
    <property type="nucleotide sequence ID" value="NZ_CP103305.1"/>
</dbReference>
<name>A0A977IEY8_9ARCH</name>
<organism evidence="3">
    <name type="scientific">Nitrososphaera viennensis</name>
    <dbReference type="NCBI Taxonomy" id="1034015"/>
    <lineage>
        <taxon>Archaea</taxon>
        <taxon>Nitrososphaerota</taxon>
        <taxon>Nitrososphaeria</taxon>
        <taxon>Nitrososphaerales</taxon>
        <taxon>Nitrososphaeraceae</taxon>
        <taxon>Nitrososphaera</taxon>
    </lineage>
</organism>
<proteinExistence type="predicted"/>
<feature type="transmembrane region" description="Helical" evidence="2">
    <location>
        <begin position="108"/>
        <end position="129"/>
    </location>
</feature>
<feature type="transmembrane region" description="Helical" evidence="2">
    <location>
        <begin position="81"/>
        <end position="102"/>
    </location>
</feature>